<organism evidence="8 9">
    <name type="scientific">Herbiconiux ginsengi</name>
    <dbReference type="NCBI Taxonomy" id="381665"/>
    <lineage>
        <taxon>Bacteria</taxon>
        <taxon>Bacillati</taxon>
        <taxon>Actinomycetota</taxon>
        <taxon>Actinomycetes</taxon>
        <taxon>Micrococcales</taxon>
        <taxon>Microbacteriaceae</taxon>
        <taxon>Herbiconiux</taxon>
    </lineage>
</organism>
<dbReference type="GO" id="GO:0046872">
    <property type="term" value="F:metal ion binding"/>
    <property type="evidence" value="ECO:0007669"/>
    <property type="project" value="UniProtKB-KW"/>
</dbReference>
<dbReference type="SUPFAM" id="SSF56281">
    <property type="entry name" value="Metallo-hydrolase/oxidoreductase"/>
    <property type="match status" value="1"/>
</dbReference>
<feature type="region of interest" description="Disordered" evidence="6">
    <location>
        <begin position="257"/>
        <end position="286"/>
    </location>
</feature>
<dbReference type="SMART" id="SM00849">
    <property type="entry name" value="Lactamase_B"/>
    <property type="match status" value="1"/>
</dbReference>
<proteinExistence type="inferred from homology"/>
<dbReference type="Gene3D" id="3.60.15.10">
    <property type="entry name" value="Ribonuclease Z/Hydroxyacylglutathione hydrolase-like"/>
    <property type="match status" value="1"/>
</dbReference>
<dbReference type="AlphaFoldDB" id="A0A1H3RLP9"/>
<keyword evidence="9" id="KW-1185">Reference proteome</keyword>
<dbReference type="CDD" id="cd07729">
    <property type="entry name" value="AHL_lactonase_MBL-fold"/>
    <property type="match status" value="1"/>
</dbReference>
<feature type="domain" description="Metallo-beta-lactamase" evidence="7">
    <location>
        <begin position="57"/>
        <end position="265"/>
    </location>
</feature>
<sequence>MSNPQQPPSSSVSSPIRRPDSPSEFRVYAVRYATRSGLRGQHFHCLTSDWDAPHETAYFVWVAVSATRTVVVDAGIHPERAASVPEIAYRGSPPELLAALGVAPEQVDTLVLTHLHYDHTGTVALFPNARIVVQQAELEYWTGPLAARIVRERWLMEPADVAHVQAALAPTTDAHPGGAIAVIGDAELAPGFSVHLVGGHTVGMQVVRFATAAGPFVVASDAAHYYENIEDDRPFEILHDVPGMYLGFDRINELAGSPTRVAPGHDPEVFTRHPPLPGHPHVTRLA</sequence>
<name>A0A1H3RLP9_9MICO</name>
<dbReference type="InterPro" id="IPR051013">
    <property type="entry name" value="MBL_superfamily_lactonases"/>
</dbReference>
<dbReference type="InterPro" id="IPR001279">
    <property type="entry name" value="Metallo-B-lactamas"/>
</dbReference>
<dbReference type="STRING" id="381665.SAMN05216554_2890"/>
<dbReference type="Proteomes" id="UP000198891">
    <property type="component" value="Unassembled WGS sequence"/>
</dbReference>
<evidence type="ECO:0000256" key="1">
    <source>
        <dbReference type="ARBA" id="ARBA00001947"/>
    </source>
</evidence>
<dbReference type="GO" id="GO:0016787">
    <property type="term" value="F:hydrolase activity"/>
    <property type="evidence" value="ECO:0007669"/>
    <property type="project" value="UniProtKB-KW"/>
</dbReference>
<comment type="similarity">
    <text evidence="2">Belongs to the metallo-beta-lactamase superfamily.</text>
</comment>
<evidence type="ECO:0000313" key="8">
    <source>
        <dbReference type="EMBL" id="SDZ26295.1"/>
    </source>
</evidence>
<evidence type="ECO:0000313" key="9">
    <source>
        <dbReference type="Proteomes" id="UP000198891"/>
    </source>
</evidence>
<protein>
    <submittedName>
        <fullName evidence="8">Glyoxylase, beta-lactamase superfamily II</fullName>
    </submittedName>
</protein>
<evidence type="ECO:0000259" key="7">
    <source>
        <dbReference type="SMART" id="SM00849"/>
    </source>
</evidence>
<evidence type="ECO:0000256" key="3">
    <source>
        <dbReference type="ARBA" id="ARBA00022723"/>
    </source>
</evidence>
<evidence type="ECO:0000256" key="6">
    <source>
        <dbReference type="SAM" id="MobiDB-lite"/>
    </source>
</evidence>
<accession>A0A1H3RLP9</accession>
<feature type="region of interest" description="Disordered" evidence="6">
    <location>
        <begin position="1"/>
        <end position="21"/>
    </location>
</feature>
<dbReference type="EMBL" id="FNPZ01000003">
    <property type="protein sequence ID" value="SDZ26295.1"/>
    <property type="molecule type" value="Genomic_DNA"/>
</dbReference>
<dbReference type="OrthoDB" id="3196337at2"/>
<dbReference type="InterPro" id="IPR036866">
    <property type="entry name" value="RibonucZ/Hydroxyglut_hydro"/>
</dbReference>
<reference evidence="8 9" key="1">
    <citation type="submission" date="2016-10" db="EMBL/GenBank/DDBJ databases">
        <authorList>
            <person name="de Groot N.N."/>
        </authorList>
    </citation>
    <scope>NUCLEOTIDE SEQUENCE [LARGE SCALE GENOMIC DNA]</scope>
    <source>
        <strain evidence="8 9">CGMCC 4.3491</strain>
    </source>
</reference>
<dbReference type="RefSeq" id="WP_092555008.1">
    <property type="nucleotide sequence ID" value="NZ_FNPZ01000003.1"/>
</dbReference>
<feature type="compositionally biased region" description="Low complexity" evidence="6">
    <location>
        <begin position="1"/>
        <end position="16"/>
    </location>
</feature>
<dbReference type="PANTHER" id="PTHR42978">
    <property type="entry name" value="QUORUM-QUENCHING LACTONASE YTNP-RELATED-RELATED"/>
    <property type="match status" value="1"/>
</dbReference>
<dbReference type="PANTHER" id="PTHR42978:SF7">
    <property type="entry name" value="METALLO-HYDROLASE RV2300C-RELATED"/>
    <property type="match status" value="1"/>
</dbReference>
<gene>
    <name evidence="8" type="ORF">SAMN05216554_2890</name>
</gene>
<keyword evidence="4" id="KW-0378">Hydrolase</keyword>
<dbReference type="Pfam" id="PF00753">
    <property type="entry name" value="Lactamase_B"/>
    <property type="match status" value="1"/>
</dbReference>
<comment type="cofactor">
    <cofactor evidence="1">
        <name>Zn(2+)</name>
        <dbReference type="ChEBI" id="CHEBI:29105"/>
    </cofactor>
</comment>
<keyword evidence="3" id="KW-0479">Metal-binding</keyword>
<keyword evidence="5" id="KW-0862">Zinc</keyword>
<evidence type="ECO:0000256" key="4">
    <source>
        <dbReference type="ARBA" id="ARBA00022801"/>
    </source>
</evidence>
<evidence type="ECO:0000256" key="5">
    <source>
        <dbReference type="ARBA" id="ARBA00022833"/>
    </source>
</evidence>
<evidence type="ECO:0000256" key="2">
    <source>
        <dbReference type="ARBA" id="ARBA00007749"/>
    </source>
</evidence>